<dbReference type="GO" id="GO:0003700">
    <property type="term" value="F:DNA-binding transcription factor activity"/>
    <property type="evidence" value="ECO:0007669"/>
    <property type="project" value="TreeGrafter"/>
</dbReference>
<dbReference type="Gene3D" id="1.10.357.10">
    <property type="entry name" value="Tetracycline Repressor, domain 2"/>
    <property type="match status" value="1"/>
</dbReference>
<name>A0A081P7L8_9BACL</name>
<dbReference type="PANTHER" id="PTHR30055">
    <property type="entry name" value="HTH-TYPE TRANSCRIPTIONAL REGULATOR RUTR"/>
    <property type="match status" value="1"/>
</dbReference>
<dbReference type="PROSITE" id="PS50977">
    <property type="entry name" value="HTH_TETR_2"/>
    <property type="match status" value="1"/>
</dbReference>
<evidence type="ECO:0000313" key="6">
    <source>
        <dbReference type="EMBL" id="KEQ26691.1"/>
    </source>
</evidence>
<dbReference type="InterPro" id="IPR023772">
    <property type="entry name" value="DNA-bd_HTH_TetR-type_CS"/>
</dbReference>
<dbReference type="InterPro" id="IPR009057">
    <property type="entry name" value="Homeodomain-like_sf"/>
</dbReference>
<dbReference type="RefSeq" id="WP_036679668.1">
    <property type="nucleotide sequence ID" value="NZ_JNVM01000006.1"/>
</dbReference>
<dbReference type="eggNOG" id="COG1309">
    <property type="taxonomic scope" value="Bacteria"/>
</dbReference>
<comment type="caution">
    <text evidence="6">The sequence shown here is derived from an EMBL/GenBank/DDBJ whole genome shotgun (WGS) entry which is preliminary data.</text>
</comment>
<dbReference type="Proteomes" id="UP000028123">
    <property type="component" value="Unassembled WGS sequence"/>
</dbReference>
<dbReference type="PANTHER" id="PTHR30055:SF234">
    <property type="entry name" value="HTH-TYPE TRANSCRIPTIONAL REGULATOR BETI"/>
    <property type="match status" value="1"/>
</dbReference>
<dbReference type="AlphaFoldDB" id="A0A081P7L8"/>
<sequence length="180" mass="20173">MGKIKSKTGESAAANRREEILEAAVAVFSEHGYYSATTAQVAERVGISQPYVFKFFKSKAELFAAALKLAFERIVRAFSGVDASSDRLEQAMIQTYEELMRTHHHEIVLQMQAMVIKEEPIRQVMREGIHQVTASVEARFREAGISQPEVAVSMFMANGMLCNISAVLEMPELKPKHPER</sequence>
<keyword evidence="3" id="KW-0804">Transcription</keyword>
<dbReference type="PROSITE" id="PS01081">
    <property type="entry name" value="HTH_TETR_1"/>
    <property type="match status" value="1"/>
</dbReference>
<accession>A0A081P7L8</accession>
<keyword evidence="7" id="KW-1185">Reference proteome</keyword>
<dbReference type="InterPro" id="IPR050109">
    <property type="entry name" value="HTH-type_TetR-like_transc_reg"/>
</dbReference>
<keyword evidence="1" id="KW-0805">Transcription regulation</keyword>
<protein>
    <submittedName>
        <fullName evidence="6">Transcriptional regulator</fullName>
    </submittedName>
</protein>
<dbReference type="PRINTS" id="PR00455">
    <property type="entry name" value="HTHTETR"/>
</dbReference>
<evidence type="ECO:0000256" key="4">
    <source>
        <dbReference type="PROSITE-ProRule" id="PRU00335"/>
    </source>
</evidence>
<organism evidence="6 7">
    <name type="scientific">Paenibacillus tyrfis</name>
    <dbReference type="NCBI Taxonomy" id="1501230"/>
    <lineage>
        <taxon>Bacteria</taxon>
        <taxon>Bacillati</taxon>
        <taxon>Bacillota</taxon>
        <taxon>Bacilli</taxon>
        <taxon>Bacillales</taxon>
        <taxon>Paenibacillaceae</taxon>
        <taxon>Paenibacillus</taxon>
    </lineage>
</organism>
<dbReference type="OrthoDB" id="2356263at2"/>
<dbReference type="InterPro" id="IPR001647">
    <property type="entry name" value="HTH_TetR"/>
</dbReference>
<dbReference type="SUPFAM" id="SSF46689">
    <property type="entry name" value="Homeodomain-like"/>
    <property type="match status" value="1"/>
</dbReference>
<evidence type="ECO:0000256" key="2">
    <source>
        <dbReference type="ARBA" id="ARBA00023125"/>
    </source>
</evidence>
<reference evidence="6 7" key="1">
    <citation type="submission" date="2014-06" db="EMBL/GenBank/DDBJ databases">
        <title>Draft genome sequence of Paenibacillus sp. MSt1.</title>
        <authorList>
            <person name="Aw Y.K."/>
            <person name="Ong K.S."/>
            <person name="Gan H.M."/>
            <person name="Lee S.M."/>
        </authorList>
    </citation>
    <scope>NUCLEOTIDE SEQUENCE [LARGE SCALE GENOMIC DNA]</scope>
    <source>
        <strain evidence="6 7">MSt1</strain>
    </source>
</reference>
<dbReference type="GO" id="GO:0000976">
    <property type="term" value="F:transcription cis-regulatory region binding"/>
    <property type="evidence" value="ECO:0007669"/>
    <property type="project" value="TreeGrafter"/>
</dbReference>
<dbReference type="EMBL" id="JNVM01000006">
    <property type="protein sequence ID" value="KEQ26691.1"/>
    <property type="molecule type" value="Genomic_DNA"/>
</dbReference>
<feature type="domain" description="HTH tetR-type" evidence="5">
    <location>
        <begin position="14"/>
        <end position="74"/>
    </location>
</feature>
<evidence type="ECO:0000259" key="5">
    <source>
        <dbReference type="PROSITE" id="PS50977"/>
    </source>
</evidence>
<gene>
    <name evidence="6" type="ORF">ET33_33185</name>
</gene>
<feature type="DNA-binding region" description="H-T-H motif" evidence="4">
    <location>
        <begin position="37"/>
        <end position="56"/>
    </location>
</feature>
<evidence type="ECO:0000313" key="7">
    <source>
        <dbReference type="Proteomes" id="UP000028123"/>
    </source>
</evidence>
<dbReference type="Pfam" id="PF00440">
    <property type="entry name" value="TetR_N"/>
    <property type="match status" value="1"/>
</dbReference>
<evidence type="ECO:0000256" key="1">
    <source>
        <dbReference type="ARBA" id="ARBA00023015"/>
    </source>
</evidence>
<evidence type="ECO:0000256" key="3">
    <source>
        <dbReference type="ARBA" id="ARBA00023163"/>
    </source>
</evidence>
<keyword evidence="2 4" id="KW-0238">DNA-binding</keyword>
<proteinExistence type="predicted"/>